<keyword evidence="4 5" id="KW-0472">Membrane</keyword>
<feature type="non-terminal residue" evidence="6">
    <location>
        <position position="1"/>
    </location>
</feature>
<feature type="transmembrane region" description="Helical" evidence="5">
    <location>
        <begin position="69"/>
        <end position="88"/>
    </location>
</feature>
<dbReference type="InterPro" id="IPR002797">
    <property type="entry name" value="Polysacc_synth"/>
</dbReference>
<dbReference type="PANTHER" id="PTHR43424">
    <property type="entry name" value="LOCUS PUTATIVE PROTEIN 1-RELATED"/>
    <property type="match status" value="1"/>
</dbReference>
<accession>X1RNI6</accession>
<dbReference type="Pfam" id="PF01943">
    <property type="entry name" value="Polysacc_synt"/>
    <property type="match status" value="1"/>
</dbReference>
<evidence type="ECO:0000256" key="1">
    <source>
        <dbReference type="ARBA" id="ARBA00004141"/>
    </source>
</evidence>
<evidence type="ECO:0000256" key="4">
    <source>
        <dbReference type="ARBA" id="ARBA00023136"/>
    </source>
</evidence>
<evidence type="ECO:0000313" key="6">
    <source>
        <dbReference type="EMBL" id="GAI82218.1"/>
    </source>
</evidence>
<evidence type="ECO:0000256" key="2">
    <source>
        <dbReference type="ARBA" id="ARBA00022692"/>
    </source>
</evidence>
<comment type="caution">
    <text evidence="6">The sequence shown here is derived from an EMBL/GenBank/DDBJ whole genome shotgun (WGS) entry which is preliminary data.</text>
</comment>
<evidence type="ECO:0008006" key="7">
    <source>
        <dbReference type="Google" id="ProtNLM"/>
    </source>
</evidence>
<gene>
    <name evidence="6" type="ORF">S12H4_24860</name>
</gene>
<organism evidence="6">
    <name type="scientific">marine sediment metagenome</name>
    <dbReference type="NCBI Taxonomy" id="412755"/>
    <lineage>
        <taxon>unclassified sequences</taxon>
        <taxon>metagenomes</taxon>
        <taxon>ecological metagenomes</taxon>
    </lineage>
</organism>
<reference evidence="6" key="1">
    <citation type="journal article" date="2014" name="Front. Microbiol.">
        <title>High frequency of phylogenetically diverse reductive dehalogenase-homologous genes in deep subseafloor sedimentary metagenomes.</title>
        <authorList>
            <person name="Kawai M."/>
            <person name="Futagami T."/>
            <person name="Toyoda A."/>
            <person name="Takaki Y."/>
            <person name="Nishi S."/>
            <person name="Hori S."/>
            <person name="Arai W."/>
            <person name="Tsubouchi T."/>
            <person name="Morono Y."/>
            <person name="Uchiyama I."/>
            <person name="Ito T."/>
            <person name="Fujiyama A."/>
            <person name="Inagaki F."/>
            <person name="Takami H."/>
        </authorList>
    </citation>
    <scope>NUCLEOTIDE SEQUENCE</scope>
    <source>
        <strain evidence="6">Expedition CK06-06</strain>
    </source>
</reference>
<feature type="transmembrane region" description="Helical" evidence="5">
    <location>
        <begin position="109"/>
        <end position="128"/>
    </location>
</feature>
<evidence type="ECO:0000256" key="5">
    <source>
        <dbReference type="SAM" id="Phobius"/>
    </source>
</evidence>
<dbReference type="AlphaFoldDB" id="X1RNI6"/>
<protein>
    <recommendedName>
        <fullName evidence="7">Polysaccharide biosynthesis protein C-terminal domain-containing protein</fullName>
    </recommendedName>
</protein>
<feature type="transmembrane region" description="Helical" evidence="5">
    <location>
        <begin position="33"/>
        <end position="49"/>
    </location>
</feature>
<keyword evidence="2 5" id="KW-0812">Transmembrane</keyword>
<comment type="subcellular location">
    <subcellularLocation>
        <location evidence="1">Membrane</location>
        <topology evidence="1">Multi-pass membrane protein</topology>
    </subcellularLocation>
</comment>
<keyword evidence="3 5" id="KW-1133">Transmembrane helix</keyword>
<dbReference type="InterPro" id="IPR052556">
    <property type="entry name" value="PolySynth_Transporter"/>
</dbReference>
<sequence length="130" mass="14863">VALVYSFVISIWKFAKLKLEVDWNFWKPTIKEALPFGLSGIFITIYYWIDSVMLSLMKGNEVVGWYNAAYRLIVILLFIPSIINIVVFPAMSRFHISSQNSLNLMSMKYFKFMLAIGIPIGVGTTLLADK</sequence>
<dbReference type="GO" id="GO:0016020">
    <property type="term" value="C:membrane"/>
    <property type="evidence" value="ECO:0007669"/>
    <property type="project" value="UniProtKB-SubCell"/>
</dbReference>
<proteinExistence type="predicted"/>
<evidence type="ECO:0000256" key="3">
    <source>
        <dbReference type="ARBA" id="ARBA00022989"/>
    </source>
</evidence>
<dbReference type="PANTHER" id="PTHR43424:SF1">
    <property type="entry name" value="LOCUS PUTATIVE PROTEIN 1-RELATED"/>
    <property type="match status" value="1"/>
</dbReference>
<name>X1RNI6_9ZZZZ</name>
<dbReference type="EMBL" id="BARW01013653">
    <property type="protein sequence ID" value="GAI82218.1"/>
    <property type="molecule type" value="Genomic_DNA"/>
</dbReference>
<feature type="non-terminal residue" evidence="6">
    <location>
        <position position="130"/>
    </location>
</feature>